<dbReference type="GO" id="GO:0006261">
    <property type="term" value="P:DNA-templated DNA replication"/>
    <property type="evidence" value="ECO:0007669"/>
    <property type="project" value="TreeGrafter"/>
</dbReference>
<dbReference type="InterPro" id="IPR048466">
    <property type="entry name" value="DNA_pol3_delta-like_C"/>
</dbReference>
<name>A0A0W8FNE1_9ZZZZ</name>
<dbReference type="InterPro" id="IPR027417">
    <property type="entry name" value="P-loop_NTPase"/>
</dbReference>
<dbReference type="EMBL" id="LNQE01000970">
    <property type="protein sequence ID" value="KUG22407.1"/>
    <property type="molecule type" value="Genomic_DNA"/>
</dbReference>
<comment type="caution">
    <text evidence="11">The sequence shown here is derived from an EMBL/GenBank/DDBJ whole genome shotgun (WGS) entry which is preliminary data.</text>
</comment>
<evidence type="ECO:0000256" key="8">
    <source>
        <dbReference type="ARBA" id="ARBA00049244"/>
    </source>
</evidence>
<dbReference type="GO" id="GO:0003887">
    <property type="term" value="F:DNA-directed DNA polymerase activity"/>
    <property type="evidence" value="ECO:0007669"/>
    <property type="project" value="UniProtKB-KW"/>
</dbReference>
<proteinExistence type="inferred from homology"/>
<evidence type="ECO:0000256" key="1">
    <source>
        <dbReference type="ARBA" id="ARBA00012417"/>
    </source>
</evidence>
<feature type="domain" description="DNA polymerase III delta N-terminal" evidence="9">
    <location>
        <begin position="17"/>
        <end position="103"/>
    </location>
</feature>
<evidence type="ECO:0000259" key="10">
    <source>
        <dbReference type="Pfam" id="PF21694"/>
    </source>
</evidence>
<evidence type="ECO:0000256" key="6">
    <source>
        <dbReference type="ARBA" id="ARBA00022932"/>
    </source>
</evidence>
<dbReference type="PANTHER" id="PTHR34388:SF1">
    <property type="entry name" value="DNA POLYMERASE III SUBUNIT DELTA"/>
    <property type="match status" value="1"/>
</dbReference>
<dbReference type="GO" id="GO:0003677">
    <property type="term" value="F:DNA binding"/>
    <property type="evidence" value="ECO:0007669"/>
    <property type="project" value="InterPro"/>
</dbReference>
<dbReference type="SUPFAM" id="SSF52540">
    <property type="entry name" value="P-loop containing nucleoside triphosphate hydrolases"/>
    <property type="match status" value="1"/>
</dbReference>
<dbReference type="Pfam" id="PF21694">
    <property type="entry name" value="DNA_pol3_delta_C"/>
    <property type="match status" value="2"/>
</dbReference>
<evidence type="ECO:0000259" key="9">
    <source>
        <dbReference type="Pfam" id="PF06144"/>
    </source>
</evidence>
<evidence type="ECO:0000256" key="5">
    <source>
        <dbReference type="ARBA" id="ARBA00022705"/>
    </source>
</evidence>
<evidence type="ECO:0000256" key="4">
    <source>
        <dbReference type="ARBA" id="ARBA00022695"/>
    </source>
</evidence>
<comment type="catalytic activity">
    <reaction evidence="8">
        <text>DNA(n) + a 2'-deoxyribonucleoside 5'-triphosphate = DNA(n+1) + diphosphate</text>
        <dbReference type="Rhea" id="RHEA:22508"/>
        <dbReference type="Rhea" id="RHEA-COMP:17339"/>
        <dbReference type="Rhea" id="RHEA-COMP:17340"/>
        <dbReference type="ChEBI" id="CHEBI:33019"/>
        <dbReference type="ChEBI" id="CHEBI:61560"/>
        <dbReference type="ChEBI" id="CHEBI:173112"/>
        <dbReference type="EC" id="2.7.7.7"/>
    </reaction>
</comment>
<comment type="similarity">
    <text evidence="7">Belongs to the DNA polymerase HolA subunit family.</text>
</comment>
<evidence type="ECO:0000256" key="3">
    <source>
        <dbReference type="ARBA" id="ARBA00022679"/>
    </source>
</evidence>
<keyword evidence="6" id="KW-0239">DNA-directed DNA polymerase</keyword>
<evidence type="ECO:0000313" key="11">
    <source>
        <dbReference type="EMBL" id="KUG22407.1"/>
    </source>
</evidence>
<dbReference type="AlphaFoldDB" id="A0A0W8FNE1"/>
<dbReference type="InterPro" id="IPR008921">
    <property type="entry name" value="DNA_pol3_clamp-load_cplx_C"/>
</dbReference>
<gene>
    <name evidence="11" type="ORF">ASZ90_007811</name>
</gene>
<keyword evidence="3 11" id="KW-0808">Transferase</keyword>
<dbReference type="Gene3D" id="1.20.272.10">
    <property type="match status" value="1"/>
</dbReference>
<sequence length="447" mass="50433">MEKIFANLKKGIIAPCYLLYGEEEYLITETLNKILDIILPDGSRDFSLFYLDGENTDIDSLIENILTPSLLGDKKVVVVQNTTIFQSRENLAKLIQKIRGSIDDQPAKAAKYFLTFLEIAGFSLEDLQNAGWQKITDDEWNRIVKGDAGEEREKWLPRILEICSGSGLTEASSAGKAERLEEIFEDGLPPGNCLILTAEDVDKRKKLYKIIAEAGVVHYFGEVKSETARKETLQRQAQRLLESNGKKLSPAAWIALGRKTGFDLRRSMSELEKLISYVGDKTLIDKDDVEEAVGRTKEEEIFALTTALSEKNQLAALDALKNLLDQGTHHLMILTMLVREIRLLLQARILVDSGKLPKFTSSMEYGWFQKVLYPVVGELNSLAAKREGLIFSQHPFVVYNALRNCIRFNNTRLVKFLDDLLELDRAFKTSASSPQMLLEMFLIKACA</sequence>
<dbReference type="SUPFAM" id="SSF48019">
    <property type="entry name" value="post-AAA+ oligomerization domain-like"/>
    <property type="match status" value="1"/>
</dbReference>
<dbReference type="PANTHER" id="PTHR34388">
    <property type="entry name" value="DNA POLYMERASE III SUBUNIT DELTA"/>
    <property type="match status" value="1"/>
</dbReference>
<dbReference type="NCBIfam" id="TIGR01128">
    <property type="entry name" value="holA"/>
    <property type="match status" value="1"/>
</dbReference>
<feature type="domain" description="DNA polymerase III delta subunit-like C-terminal" evidence="10">
    <location>
        <begin position="298"/>
        <end position="355"/>
    </location>
</feature>
<dbReference type="InterPro" id="IPR005790">
    <property type="entry name" value="DNA_polIII_delta"/>
</dbReference>
<dbReference type="InterPro" id="IPR010372">
    <property type="entry name" value="DNA_pol3_delta_N"/>
</dbReference>
<keyword evidence="4 11" id="KW-0548">Nucleotidyltransferase</keyword>
<dbReference type="EC" id="2.7.7.7" evidence="1"/>
<feature type="domain" description="DNA polymerase III delta subunit-like C-terminal" evidence="10">
    <location>
        <begin position="392"/>
        <end position="444"/>
    </location>
</feature>
<keyword evidence="5" id="KW-0235">DNA replication</keyword>
<dbReference type="GO" id="GO:0009360">
    <property type="term" value="C:DNA polymerase III complex"/>
    <property type="evidence" value="ECO:0007669"/>
    <property type="project" value="InterPro"/>
</dbReference>
<dbReference type="Pfam" id="PF06144">
    <property type="entry name" value="DNA_pol3_delta"/>
    <property type="match status" value="1"/>
</dbReference>
<dbReference type="Gene3D" id="3.40.50.300">
    <property type="entry name" value="P-loop containing nucleotide triphosphate hydrolases"/>
    <property type="match status" value="1"/>
</dbReference>
<reference evidence="11" key="1">
    <citation type="journal article" date="2015" name="Proc. Natl. Acad. Sci. U.S.A.">
        <title>Networks of energetic and metabolic interactions define dynamics in microbial communities.</title>
        <authorList>
            <person name="Embree M."/>
            <person name="Liu J.K."/>
            <person name="Al-Bassam M.M."/>
            <person name="Zengler K."/>
        </authorList>
    </citation>
    <scope>NUCLEOTIDE SEQUENCE</scope>
</reference>
<evidence type="ECO:0000256" key="2">
    <source>
        <dbReference type="ARBA" id="ARBA00017703"/>
    </source>
</evidence>
<dbReference type="Gene3D" id="1.10.8.60">
    <property type="match status" value="1"/>
</dbReference>
<protein>
    <recommendedName>
        <fullName evidence="2">DNA polymerase III subunit delta</fullName>
        <ecNumber evidence="1">2.7.7.7</ecNumber>
    </recommendedName>
</protein>
<evidence type="ECO:0000256" key="7">
    <source>
        <dbReference type="ARBA" id="ARBA00034754"/>
    </source>
</evidence>
<accession>A0A0W8FNE1</accession>
<organism evidence="11">
    <name type="scientific">hydrocarbon metagenome</name>
    <dbReference type="NCBI Taxonomy" id="938273"/>
    <lineage>
        <taxon>unclassified sequences</taxon>
        <taxon>metagenomes</taxon>
        <taxon>ecological metagenomes</taxon>
    </lineage>
</organism>